<dbReference type="Pfam" id="PF01381">
    <property type="entry name" value="HTH_3"/>
    <property type="match status" value="1"/>
</dbReference>
<keyword evidence="4" id="KW-1185">Reference proteome</keyword>
<dbReference type="PROSITE" id="PS50943">
    <property type="entry name" value="HTH_CROC1"/>
    <property type="match status" value="1"/>
</dbReference>
<evidence type="ECO:0000313" key="4">
    <source>
        <dbReference type="Proteomes" id="UP000634919"/>
    </source>
</evidence>
<dbReference type="InterPro" id="IPR010982">
    <property type="entry name" value="Lambda_DNA-bd_dom_sf"/>
</dbReference>
<dbReference type="EMBL" id="JACSQK010000004">
    <property type="protein sequence ID" value="MBD7960681.1"/>
    <property type="molecule type" value="Genomic_DNA"/>
</dbReference>
<evidence type="ECO:0000259" key="2">
    <source>
        <dbReference type="PROSITE" id="PS50943"/>
    </source>
</evidence>
<dbReference type="PANTHER" id="PTHR46797:SF1">
    <property type="entry name" value="METHYLPHOSPHONATE SYNTHASE"/>
    <property type="match status" value="1"/>
</dbReference>
<organism evidence="3 4">
    <name type="scientific">Comamonas avium</name>
    <dbReference type="NCBI Taxonomy" id="2762231"/>
    <lineage>
        <taxon>Bacteria</taxon>
        <taxon>Pseudomonadati</taxon>
        <taxon>Pseudomonadota</taxon>
        <taxon>Betaproteobacteria</taxon>
        <taxon>Burkholderiales</taxon>
        <taxon>Comamonadaceae</taxon>
        <taxon>Comamonas</taxon>
    </lineage>
</organism>
<evidence type="ECO:0000256" key="1">
    <source>
        <dbReference type="ARBA" id="ARBA00023125"/>
    </source>
</evidence>
<gene>
    <name evidence="3" type="ORF">H9646_09285</name>
</gene>
<keyword evidence="1" id="KW-0238">DNA-binding</keyword>
<dbReference type="CDD" id="cd00093">
    <property type="entry name" value="HTH_XRE"/>
    <property type="match status" value="1"/>
</dbReference>
<dbReference type="PANTHER" id="PTHR46797">
    <property type="entry name" value="HTH-TYPE TRANSCRIPTIONAL REGULATOR"/>
    <property type="match status" value="1"/>
</dbReference>
<proteinExistence type="predicted"/>
<dbReference type="RefSeq" id="WP_191723081.1">
    <property type="nucleotide sequence ID" value="NZ_JACSQK010000004.1"/>
</dbReference>
<comment type="caution">
    <text evidence="3">The sequence shown here is derived from an EMBL/GenBank/DDBJ whole genome shotgun (WGS) entry which is preliminary data.</text>
</comment>
<dbReference type="InterPro" id="IPR050807">
    <property type="entry name" value="TransReg_Diox_bact_type"/>
</dbReference>
<name>A0ABR8SB17_9BURK</name>
<evidence type="ECO:0000313" key="3">
    <source>
        <dbReference type="EMBL" id="MBD7960681.1"/>
    </source>
</evidence>
<protein>
    <submittedName>
        <fullName evidence="3">Helix-turn-helix transcriptional regulator</fullName>
    </submittedName>
</protein>
<dbReference type="InterPro" id="IPR001387">
    <property type="entry name" value="Cro/C1-type_HTH"/>
</dbReference>
<dbReference type="SUPFAM" id="SSF47413">
    <property type="entry name" value="lambda repressor-like DNA-binding domains"/>
    <property type="match status" value="1"/>
</dbReference>
<dbReference type="SMART" id="SM00530">
    <property type="entry name" value="HTH_XRE"/>
    <property type="match status" value="1"/>
</dbReference>
<dbReference type="Gene3D" id="1.10.260.40">
    <property type="entry name" value="lambda repressor-like DNA-binding domains"/>
    <property type="match status" value="1"/>
</dbReference>
<reference evidence="3 4" key="1">
    <citation type="submission" date="2020-08" db="EMBL/GenBank/DDBJ databases">
        <title>A Genomic Blueprint of the Chicken Gut Microbiome.</title>
        <authorList>
            <person name="Gilroy R."/>
            <person name="Ravi A."/>
            <person name="Getino M."/>
            <person name="Pursley I."/>
            <person name="Horton D.L."/>
            <person name="Alikhan N.-F."/>
            <person name="Baker D."/>
            <person name="Gharbi K."/>
            <person name="Hall N."/>
            <person name="Watson M."/>
            <person name="Adriaenssens E.M."/>
            <person name="Foster-Nyarko E."/>
            <person name="Jarju S."/>
            <person name="Secka A."/>
            <person name="Antonio M."/>
            <person name="Oren A."/>
            <person name="Chaudhuri R."/>
            <person name="La Ragione R.M."/>
            <person name="Hildebrand F."/>
            <person name="Pallen M.J."/>
        </authorList>
    </citation>
    <scope>NUCLEOTIDE SEQUENCE [LARGE SCALE GENOMIC DNA]</scope>
    <source>
        <strain evidence="3 4">Sa2CVA6</strain>
    </source>
</reference>
<dbReference type="Proteomes" id="UP000634919">
    <property type="component" value="Unassembled WGS sequence"/>
</dbReference>
<feature type="domain" description="HTH cro/C1-type" evidence="2">
    <location>
        <begin position="14"/>
        <end position="68"/>
    </location>
</feature>
<accession>A0ABR8SB17</accession>
<sequence length="91" mass="10362">MLSQHFVQDFGMAVRQLREVRNWSQEQLAGHSDLNRSYLGEIERGQVSPSLITLHKLAQAFQMSATELIVQTERISLLRESQRLRLAAIAG</sequence>